<name>A0A103YKI6_CYNCS</name>
<dbReference type="AlphaFoldDB" id="A0A103YKI6"/>
<dbReference type="InterPro" id="IPR001283">
    <property type="entry name" value="CRISP-related"/>
</dbReference>
<dbReference type="STRING" id="59895.A0A103YKI6"/>
<dbReference type="EMBL" id="LEKV01000988">
    <property type="protein sequence ID" value="KVI10850.1"/>
    <property type="molecule type" value="Genomic_DNA"/>
</dbReference>
<accession>A0A103YKI6</accession>
<feature type="domain" description="SCP" evidence="1">
    <location>
        <begin position="1"/>
        <end position="87"/>
    </location>
</feature>
<comment type="caution">
    <text evidence="2">The sequence shown here is derived from an EMBL/GenBank/DDBJ whole genome shotgun (WGS) entry which is preliminary data.</text>
</comment>
<dbReference type="InterPro" id="IPR035940">
    <property type="entry name" value="CAP_sf"/>
</dbReference>
<evidence type="ECO:0000313" key="2">
    <source>
        <dbReference type="EMBL" id="KVI10850.1"/>
    </source>
</evidence>
<protein>
    <submittedName>
        <fullName evidence="2">Allergen V5/Tpx-1-related protein</fullName>
    </submittedName>
</protein>
<feature type="non-terminal residue" evidence="2">
    <location>
        <position position="1"/>
    </location>
</feature>
<dbReference type="Pfam" id="PF00188">
    <property type="entry name" value="CAP"/>
    <property type="match status" value="1"/>
</dbReference>
<dbReference type="SMART" id="SM00198">
    <property type="entry name" value="SCP"/>
    <property type="match status" value="1"/>
</dbReference>
<dbReference type="InterPro" id="IPR014044">
    <property type="entry name" value="CAP_dom"/>
</dbReference>
<keyword evidence="3" id="KW-1185">Reference proteome</keyword>
<dbReference type="Proteomes" id="UP000243975">
    <property type="component" value="Unassembled WGS sequence"/>
</dbReference>
<dbReference type="Gramene" id="KVI10850">
    <property type="protein sequence ID" value="KVI10850"/>
    <property type="gene ID" value="Ccrd_010733"/>
</dbReference>
<evidence type="ECO:0000313" key="3">
    <source>
        <dbReference type="Proteomes" id="UP000243975"/>
    </source>
</evidence>
<proteinExistence type="predicted"/>
<dbReference type="OMA" id="GHICMHY"/>
<reference evidence="2 3" key="1">
    <citation type="journal article" date="2016" name="Sci. Rep.">
        <title>The genome sequence of the outbreeding globe artichoke constructed de novo incorporating a phase-aware low-pass sequencing strategy of F1 progeny.</title>
        <authorList>
            <person name="Scaglione D."/>
            <person name="Reyes-Chin-Wo S."/>
            <person name="Acquadro A."/>
            <person name="Froenicke L."/>
            <person name="Portis E."/>
            <person name="Beitel C."/>
            <person name="Tirone M."/>
            <person name="Mauro R."/>
            <person name="Lo Monaco A."/>
            <person name="Mauromicale G."/>
            <person name="Faccioli P."/>
            <person name="Cattivelli L."/>
            <person name="Rieseberg L."/>
            <person name="Michelmore R."/>
            <person name="Lanteri S."/>
        </authorList>
    </citation>
    <scope>NUCLEOTIDE SEQUENCE [LARGE SCALE GENOMIC DNA]</scope>
    <source>
        <strain evidence="2">2C</strain>
    </source>
</reference>
<gene>
    <name evidence="2" type="ORF">Ccrd_010733</name>
</gene>
<sequence>EDCNLIHSGGPYGENLVEGSGTFTSTITVNLWVMEKNYYDYTTNTCVTGHICMHYTQVVWRNSVKLVSAKVQCTSNGCYYPRGNYIGQRPY</sequence>
<organism evidence="2 3">
    <name type="scientific">Cynara cardunculus var. scolymus</name>
    <name type="common">Globe artichoke</name>
    <name type="synonym">Cynara scolymus</name>
    <dbReference type="NCBI Taxonomy" id="59895"/>
    <lineage>
        <taxon>Eukaryota</taxon>
        <taxon>Viridiplantae</taxon>
        <taxon>Streptophyta</taxon>
        <taxon>Embryophyta</taxon>
        <taxon>Tracheophyta</taxon>
        <taxon>Spermatophyta</taxon>
        <taxon>Magnoliopsida</taxon>
        <taxon>eudicotyledons</taxon>
        <taxon>Gunneridae</taxon>
        <taxon>Pentapetalae</taxon>
        <taxon>asterids</taxon>
        <taxon>campanulids</taxon>
        <taxon>Asterales</taxon>
        <taxon>Asteraceae</taxon>
        <taxon>Carduoideae</taxon>
        <taxon>Cardueae</taxon>
        <taxon>Carduinae</taxon>
        <taxon>Cynara</taxon>
    </lineage>
</organism>
<dbReference type="PANTHER" id="PTHR10334">
    <property type="entry name" value="CYSTEINE-RICH SECRETORY PROTEIN-RELATED"/>
    <property type="match status" value="1"/>
</dbReference>
<evidence type="ECO:0000259" key="1">
    <source>
        <dbReference type="SMART" id="SM00198"/>
    </source>
</evidence>
<dbReference type="Gene3D" id="3.40.33.10">
    <property type="entry name" value="CAP"/>
    <property type="match status" value="1"/>
</dbReference>
<dbReference type="SUPFAM" id="SSF55797">
    <property type="entry name" value="PR-1-like"/>
    <property type="match status" value="1"/>
</dbReference>